<organism evidence="1 3">
    <name type="scientific">Athelia psychrophila</name>
    <dbReference type="NCBI Taxonomy" id="1759441"/>
    <lineage>
        <taxon>Eukaryota</taxon>
        <taxon>Fungi</taxon>
        <taxon>Dikarya</taxon>
        <taxon>Basidiomycota</taxon>
        <taxon>Agaricomycotina</taxon>
        <taxon>Agaricomycetes</taxon>
        <taxon>Agaricomycetidae</taxon>
        <taxon>Atheliales</taxon>
        <taxon>Atheliaceae</taxon>
        <taxon>Athelia</taxon>
    </lineage>
</organism>
<gene>
    <name evidence="2" type="ORF">FIBSPDRAFT_866281</name>
    <name evidence="1" type="ORF">FIBSPDRAFT_877198</name>
</gene>
<protein>
    <submittedName>
        <fullName evidence="1">Uncharacterized protein</fullName>
    </submittedName>
</protein>
<evidence type="ECO:0000313" key="3">
    <source>
        <dbReference type="Proteomes" id="UP000076532"/>
    </source>
</evidence>
<evidence type="ECO:0000313" key="2">
    <source>
        <dbReference type="EMBL" id="KZP16231.1"/>
    </source>
</evidence>
<evidence type="ECO:0000313" key="1">
    <source>
        <dbReference type="EMBL" id="KZP05718.1"/>
    </source>
</evidence>
<reference evidence="1 3" key="1">
    <citation type="journal article" date="2016" name="Mol. Biol. Evol.">
        <title>Comparative Genomics of Early-Diverging Mushroom-Forming Fungi Provides Insights into the Origins of Lignocellulose Decay Capabilities.</title>
        <authorList>
            <person name="Nagy L.G."/>
            <person name="Riley R."/>
            <person name="Tritt A."/>
            <person name="Adam C."/>
            <person name="Daum C."/>
            <person name="Floudas D."/>
            <person name="Sun H."/>
            <person name="Yadav J.S."/>
            <person name="Pangilinan J."/>
            <person name="Larsson K.H."/>
            <person name="Matsuura K."/>
            <person name="Barry K."/>
            <person name="Labutti K."/>
            <person name="Kuo R."/>
            <person name="Ohm R.A."/>
            <person name="Bhattacharya S.S."/>
            <person name="Shirouzu T."/>
            <person name="Yoshinaga Y."/>
            <person name="Martin F.M."/>
            <person name="Grigoriev I.V."/>
            <person name="Hibbett D.S."/>
        </authorList>
    </citation>
    <scope>NUCLEOTIDE SEQUENCE [LARGE SCALE GENOMIC DNA]</scope>
    <source>
        <strain evidence="1 3">CBS 109695</strain>
    </source>
</reference>
<dbReference type="EMBL" id="KV417596">
    <property type="protein sequence ID" value="KZP16231.1"/>
    <property type="molecule type" value="Genomic_DNA"/>
</dbReference>
<accession>A0A167W5J7</accession>
<proteinExistence type="predicted"/>
<keyword evidence="3" id="KW-1185">Reference proteome</keyword>
<dbReference type="Proteomes" id="UP000076532">
    <property type="component" value="Unassembled WGS sequence"/>
</dbReference>
<dbReference type="AlphaFoldDB" id="A0A167W5J7"/>
<sequence length="79" mass="8848">MKQPTAPRVPFSLHCSRYRHHRFSLLGRHSRAIRTCLPLFRPGHPSENQFNHAEGLGESTASLPDVAHLSLIVVPSTPE</sequence>
<name>A0A167W5J7_9AGAM</name>
<dbReference type="EMBL" id="KV417822">
    <property type="protein sequence ID" value="KZP05718.1"/>
    <property type="molecule type" value="Genomic_DNA"/>
</dbReference>